<dbReference type="NCBIfam" id="TIGR00035">
    <property type="entry name" value="asp_race"/>
    <property type="match status" value="1"/>
</dbReference>
<dbReference type="OrthoDB" id="187836at2759"/>
<dbReference type="EMBL" id="KB822722">
    <property type="protein sequence ID" value="ETN39036.1"/>
    <property type="molecule type" value="Genomic_DNA"/>
</dbReference>
<proteinExistence type="inferred from homology"/>
<protein>
    <recommendedName>
        <fullName evidence="5">Aspartate racemase</fullName>
    </recommendedName>
</protein>
<dbReference type="InterPro" id="IPR004380">
    <property type="entry name" value="Asp_race"/>
</dbReference>
<keyword evidence="4" id="KW-1185">Reference proteome</keyword>
<dbReference type="RefSeq" id="XP_008719625.1">
    <property type="nucleotide sequence ID" value="XM_008721403.1"/>
</dbReference>
<keyword evidence="2" id="KW-0413">Isomerase</keyword>
<evidence type="ECO:0000256" key="2">
    <source>
        <dbReference type="ARBA" id="ARBA00023235"/>
    </source>
</evidence>
<dbReference type="HOGENOM" id="CLU_055360_1_1_1"/>
<dbReference type="eggNOG" id="ENOG502SNHG">
    <property type="taxonomic scope" value="Eukaryota"/>
</dbReference>
<dbReference type="PANTHER" id="PTHR21198:SF7">
    <property type="entry name" value="ASPARTATE-GLUTAMATE RACEMASE FAMILY"/>
    <property type="match status" value="1"/>
</dbReference>
<comment type="similarity">
    <text evidence="1">Belongs to the aspartate/glutamate racemases family.</text>
</comment>
<dbReference type="GO" id="GO:0047661">
    <property type="term" value="F:amino-acid racemase activity"/>
    <property type="evidence" value="ECO:0007669"/>
    <property type="project" value="InterPro"/>
</dbReference>
<dbReference type="InterPro" id="IPR001920">
    <property type="entry name" value="Asp/Glu_race"/>
</dbReference>
<organism evidence="3 4">
    <name type="scientific">Cyphellophora europaea (strain CBS 101466)</name>
    <name type="common">Phialophora europaea</name>
    <dbReference type="NCBI Taxonomy" id="1220924"/>
    <lineage>
        <taxon>Eukaryota</taxon>
        <taxon>Fungi</taxon>
        <taxon>Dikarya</taxon>
        <taxon>Ascomycota</taxon>
        <taxon>Pezizomycotina</taxon>
        <taxon>Eurotiomycetes</taxon>
        <taxon>Chaetothyriomycetidae</taxon>
        <taxon>Chaetothyriales</taxon>
        <taxon>Cyphellophoraceae</taxon>
        <taxon>Cyphellophora</taxon>
    </lineage>
</organism>
<dbReference type="InterPro" id="IPR015942">
    <property type="entry name" value="Asp/Glu/hydantoin_racemase"/>
</dbReference>
<evidence type="ECO:0008006" key="5">
    <source>
        <dbReference type="Google" id="ProtNLM"/>
    </source>
</evidence>
<dbReference type="InParanoid" id="W2RR97"/>
<dbReference type="Pfam" id="PF01177">
    <property type="entry name" value="Asp_Glu_race"/>
    <property type="match status" value="1"/>
</dbReference>
<name>W2RR97_CYPE1</name>
<reference evidence="3 4" key="1">
    <citation type="submission" date="2013-03" db="EMBL/GenBank/DDBJ databases">
        <title>The Genome Sequence of Phialophora europaea CBS 101466.</title>
        <authorList>
            <consortium name="The Broad Institute Genomics Platform"/>
            <person name="Cuomo C."/>
            <person name="de Hoog S."/>
            <person name="Gorbushina A."/>
            <person name="Walker B."/>
            <person name="Young S.K."/>
            <person name="Zeng Q."/>
            <person name="Gargeya S."/>
            <person name="Fitzgerald M."/>
            <person name="Haas B."/>
            <person name="Abouelleil A."/>
            <person name="Allen A.W."/>
            <person name="Alvarado L."/>
            <person name="Arachchi H.M."/>
            <person name="Berlin A.M."/>
            <person name="Chapman S.B."/>
            <person name="Gainer-Dewar J."/>
            <person name="Goldberg J."/>
            <person name="Griggs A."/>
            <person name="Gujja S."/>
            <person name="Hansen M."/>
            <person name="Howarth C."/>
            <person name="Imamovic A."/>
            <person name="Ireland A."/>
            <person name="Larimer J."/>
            <person name="McCowan C."/>
            <person name="Murphy C."/>
            <person name="Pearson M."/>
            <person name="Poon T.W."/>
            <person name="Priest M."/>
            <person name="Roberts A."/>
            <person name="Saif S."/>
            <person name="Shea T."/>
            <person name="Sisk P."/>
            <person name="Sykes S."/>
            <person name="Wortman J."/>
            <person name="Nusbaum C."/>
            <person name="Birren B."/>
        </authorList>
    </citation>
    <scope>NUCLEOTIDE SEQUENCE [LARGE SCALE GENOMIC DNA]</scope>
    <source>
        <strain evidence="3 4">CBS 101466</strain>
    </source>
</reference>
<dbReference type="PANTHER" id="PTHR21198">
    <property type="entry name" value="GLUTAMATE RACEMASE"/>
    <property type="match status" value="1"/>
</dbReference>
<dbReference type="STRING" id="1220924.W2RR97"/>
<evidence type="ECO:0000313" key="4">
    <source>
        <dbReference type="Proteomes" id="UP000030752"/>
    </source>
</evidence>
<dbReference type="AlphaFoldDB" id="W2RR97"/>
<dbReference type="VEuPathDB" id="FungiDB:HMPREF1541_07078"/>
<accession>W2RR97</accession>
<gene>
    <name evidence="3" type="ORF">HMPREF1541_07078</name>
</gene>
<sequence length="243" mass="26450">MKTIALLGGMTPDVTALYYNIINEHIRAQLGQRHSAKIYIYSVNLEEQLQRVQEGKWDEFAAEYISAVQPLASLEQPRVQGVALGAIIAHKVSKQIADALPPVVPFLDVTEFVAKELRRLGITTVGLIGPAVTMTDDSPDFFIGKLKARHGITVLVPDTDAEIQEVNRGMFQEVVRGPAAVTEQTRTMFKEAAWRLVGRGAGALILGSTDLGFVIQEQDLPGVPVLDAAKVHAVGLAEWSITE</sequence>
<evidence type="ECO:0000313" key="3">
    <source>
        <dbReference type="EMBL" id="ETN39036.1"/>
    </source>
</evidence>
<dbReference type="GeneID" id="19974417"/>
<dbReference type="SUPFAM" id="SSF53681">
    <property type="entry name" value="Aspartate/glutamate racemase"/>
    <property type="match status" value="2"/>
</dbReference>
<dbReference type="Gene3D" id="3.40.50.1860">
    <property type="match status" value="2"/>
</dbReference>
<dbReference type="Proteomes" id="UP000030752">
    <property type="component" value="Unassembled WGS sequence"/>
</dbReference>
<evidence type="ECO:0000256" key="1">
    <source>
        <dbReference type="ARBA" id="ARBA00007847"/>
    </source>
</evidence>